<organism evidence="2 3">
    <name type="scientific">Phtheirospermum japonicum</name>
    <dbReference type="NCBI Taxonomy" id="374723"/>
    <lineage>
        <taxon>Eukaryota</taxon>
        <taxon>Viridiplantae</taxon>
        <taxon>Streptophyta</taxon>
        <taxon>Embryophyta</taxon>
        <taxon>Tracheophyta</taxon>
        <taxon>Spermatophyta</taxon>
        <taxon>Magnoliopsida</taxon>
        <taxon>eudicotyledons</taxon>
        <taxon>Gunneridae</taxon>
        <taxon>Pentapetalae</taxon>
        <taxon>asterids</taxon>
        <taxon>lamiids</taxon>
        <taxon>Lamiales</taxon>
        <taxon>Orobanchaceae</taxon>
        <taxon>Orobanchaceae incertae sedis</taxon>
        <taxon>Phtheirospermum</taxon>
    </lineage>
</organism>
<dbReference type="PANTHER" id="PTHR22930">
    <property type="match status" value="1"/>
</dbReference>
<gene>
    <name evidence="2" type="ORF">PHJA_001855700</name>
</gene>
<name>A0A830CD53_9LAMI</name>
<keyword evidence="3" id="KW-1185">Reference proteome</keyword>
<dbReference type="PANTHER" id="PTHR22930:SF293">
    <property type="entry name" value="PROTEIN ALP1-LIKE"/>
    <property type="match status" value="1"/>
</dbReference>
<dbReference type="Pfam" id="PF26138">
    <property type="entry name" value="DUF8040"/>
    <property type="match status" value="1"/>
</dbReference>
<sequence>MDRNAFGRLCVLLENVGGLVHYRNVQISEQVAMFLLVLAHHKKNRTLRFNFLRSGNTISINFNRVLDAVLRLHTILAAEPTPVDETCTDEMWRWFKGCLGALDRTYISVRVPLTNQPRYRRSSRKRTWRLRSKHEVYIRT</sequence>
<comment type="caution">
    <text evidence="2">The sequence shown here is derived from an EMBL/GenBank/DDBJ whole genome shotgun (WGS) entry which is preliminary data.</text>
</comment>
<evidence type="ECO:0000259" key="1">
    <source>
        <dbReference type="Pfam" id="PF26138"/>
    </source>
</evidence>
<evidence type="ECO:0000313" key="3">
    <source>
        <dbReference type="Proteomes" id="UP000653305"/>
    </source>
</evidence>
<evidence type="ECO:0000313" key="2">
    <source>
        <dbReference type="EMBL" id="GFP97116.1"/>
    </source>
</evidence>
<dbReference type="OrthoDB" id="1698839at2759"/>
<dbReference type="EMBL" id="BMAC01000474">
    <property type="protein sequence ID" value="GFP97116.1"/>
    <property type="molecule type" value="Genomic_DNA"/>
</dbReference>
<dbReference type="InterPro" id="IPR058353">
    <property type="entry name" value="DUF8040"/>
</dbReference>
<protein>
    <recommendedName>
        <fullName evidence="1">DUF8040 domain-containing protein</fullName>
    </recommendedName>
</protein>
<dbReference type="Proteomes" id="UP000653305">
    <property type="component" value="Unassembled WGS sequence"/>
</dbReference>
<accession>A0A830CD53</accession>
<dbReference type="AlphaFoldDB" id="A0A830CD53"/>
<proteinExistence type="predicted"/>
<feature type="domain" description="DUF8040" evidence="1">
    <location>
        <begin position="1"/>
        <end position="70"/>
    </location>
</feature>
<dbReference type="InterPro" id="IPR045249">
    <property type="entry name" value="HARBI1-like"/>
</dbReference>
<reference evidence="2" key="1">
    <citation type="submission" date="2020-07" db="EMBL/GenBank/DDBJ databases">
        <title>Ethylene signaling mediates host invasion by parasitic plants.</title>
        <authorList>
            <person name="Yoshida S."/>
        </authorList>
    </citation>
    <scope>NUCLEOTIDE SEQUENCE</scope>
    <source>
        <strain evidence="2">Okayama</strain>
    </source>
</reference>